<evidence type="ECO:0000313" key="9">
    <source>
        <dbReference type="WBParaSite" id="PgB01_g192_t01"/>
    </source>
</evidence>
<keyword evidence="2" id="KW-0963">Cytoplasm</keyword>
<evidence type="ECO:0000256" key="2">
    <source>
        <dbReference type="ARBA" id="ARBA00022490"/>
    </source>
</evidence>
<dbReference type="PANTHER" id="PTHR18902:SF25">
    <property type="entry name" value="GRIP AND COILED-COIL DOMAIN-CONTAINING PROTEIN 2"/>
    <property type="match status" value="1"/>
</dbReference>
<organism evidence="8 9">
    <name type="scientific">Parascaris univalens</name>
    <name type="common">Nematode worm</name>
    <dbReference type="NCBI Taxonomy" id="6257"/>
    <lineage>
        <taxon>Eukaryota</taxon>
        <taxon>Metazoa</taxon>
        <taxon>Ecdysozoa</taxon>
        <taxon>Nematoda</taxon>
        <taxon>Chromadorea</taxon>
        <taxon>Rhabditida</taxon>
        <taxon>Spirurina</taxon>
        <taxon>Ascaridomorpha</taxon>
        <taxon>Ascaridoidea</taxon>
        <taxon>Ascarididae</taxon>
        <taxon>Parascaris</taxon>
    </lineage>
</organism>
<proteinExistence type="predicted"/>
<feature type="coiled-coil region" evidence="5">
    <location>
        <begin position="490"/>
        <end position="531"/>
    </location>
</feature>
<dbReference type="Gene3D" id="1.10.287.1490">
    <property type="match status" value="1"/>
</dbReference>
<dbReference type="GO" id="GO:0005737">
    <property type="term" value="C:cytoplasm"/>
    <property type="evidence" value="ECO:0007669"/>
    <property type="project" value="UniProtKB-SubCell"/>
</dbReference>
<dbReference type="Pfam" id="PF01465">
    <property type="entry name" value="GRIP"/>
    <property type="match status" value="1"/>
</dbReference>
<dbReference type="InterPro" id="IPR000237">
    <property type="entry name" value="GRIP_dom"/>
</dbReference>
<dbReference type="Gene3D" id="1.10.220.60">
    <property type="entry name" value="GRIP domain"/>
    <property type="match status" value="1"/>
</dbReference>
<keyword evidence="4 5" id="KW-0175">Coiled coil</keyword>
<evidence type="ECO:0000259" key="7">
    <source>
        <dbReference type="PROSITE" id="PS50913"/>
    </source>
</evidence>
<dbReference type="InterPro" id="IPR051841">
    <property type="entry name" value="MT-Golgi_org_protein"/>
</dbReference>
<keyword evidence="3" id="KW-0597">Phosphoprotein</keyword>
<dbReference type="PROSITE" id="PS50913">
    <property type="entry name" value="GRIP"/>
    <property type="match status" value="1"/>
</dbReference>
<dbReference type="Pfam" id="PF16704">
    <property type="entry name" value="Rab_bind"/>
    <property type="match status" value="1"/>
</dbReference>
<feature type="coiled-coil region" evidence="5">
    <location>
        <begin position="144"/>
        <end position="370"/>
    </location>
</feature>
<feature type="coiled-coil region" evidence="5">
    <location>
        <begin position="618"/>
        <end position="655"/>
    </location>
</feature>
<feature type="region of interest" description="Disordered" evidence="6">
    <location>
        <begin position="1"/>
        <end position="23"/>
    </location>
</feature>
<evidence type="ECO:0000256" key="5">
    <source>
        <dbReference type="SAM" id="Coils"/>
    </source>
</evidence>
<protein>
    <submittedName>
        <fullName evidence="9">GRIP domain-containing protein</fullName>
    </submittedName>
</protein>
<dbReference type="PANTHER" id="PTHR18902">
    <property type="entry name" value="NUCLEAR MITOTIC APPARATUS PROTEIN 1-RELATED"/>
    <property type="match status" value="1"/>
</dbReference>
<dbReference type="Proteomes" id="UP000887569">
    <property type="component" value="Unplaced"/>
</dbReference>
<evidence type="ECO:0000256" key="4">
    <source>
        <dbReference type="ARBA" id="ARBA00023054"/>
    </source>
</evidence>
<evidence type="ECO:0000256" key="6">
    <source>
        <dbReference type="SAM" id="MobiDB-lite"/>
    </source>
</evidence>
<evidence type="ECO:0000256" key="3">
    <source>
        <dbReference type="ARBA" id="ARBA00022553"/>
    </source>
</evidence>
<accession>A0A914ZD47</accession>
<comment type="subcellular location">
    <subcellularLocation>
        <location evidence="1">Cytoplasm</location>
    </subcellularLocation>
</comment>
<reference evidence="9" key="1">
    <citation type="submission" date="2022-11" db="UniProtKB">
        <authorList>
            <consortium name="WormBaseParasite"/>
        </authorList>
    </citation>
    <scope>IDENTIFICATION</scope>
</reference>
<evidence type="ECO:0000313" key="8">
    <source>
        <dbReference type="Proteomes" id="UP000887569"/>
    </source>
</evidence>
<dbReference type="InterPro" id="IPR032023">
    <property type="entry name" value="GCC2_Rab_bind"/>
</dbReference>
<sequence length="732" mass="84366">MSAELVRSPAPPSGAATPRSKLDSLSREDLIRFVKKQVENLKLLKAENAKLIEENTLSSRAFQDAEEKWKKKLDEAEIESIRNVEEILRLTEECKSLSSKNVDLCAEVTRLESALAQIKMSSEEEHLEGTQVTQQPSTCSADSVKEEERLKDELNALNGTVEEQRREMKALKDLFRDQTEKLVRAEKRNEELQCTVDELRSSLDDINEQLNAVKEKRNAENVFSLELADYERSLDKVQKELKMTKEECASLNSELEKARTEADGLRDEKARISTNFHKMKTAVVKLKAELGEKKDLISELEAEKKALYEKIEVENKERNEEKIEFSAVIGTAEEKIRQLESSCSSLNRQLVSLRSQRESLQRQYDDLVQEHTTFKTRALYVLEQKKGDQEHPREDDIEVLEHTIEQQKKTIENLKQFHRVAHEELCAAREHSLALTAQLQNVEHQLSAVNDAHKKSISEQRNQFESRLAAETKLNSELLAQIDANFIAHAREKERIMNEAKRERDSLIAELEIVKRALDDESRKRKEAERNRSPANIAVPLRHKQNGVTEVTSSFLRRPQPVEEQCENTEESESERTLEEVLYGEDSDMAISAIREEWQSISEFKNWEQIALNTQRQLQHTRELLNESEASNVRLSEQSKLLKEEIRRLERNEQRTDHVANSEYLKNVILKFIAPEKVSSERGQLVHVLATMLKLSNEEIELLNKVAQADTVSKEVKSAGWSSYLHRWSGLS</sequence>
<dbReference type="WBParaSite" id="PgB01_g192_t01">
    <property type="protein sequence ID" value="PgB01_g192_t01"/>
    <property type="gene ID" value="PgB01_g192"/>
</dbReference>
<feature type="domain" description="GRIP" evidence="7">
    <location>
        <begin position="655"/>
        <end position="706"/>
    </location>
</feature>
<evidence type="ECO:0000256" key="1">
    <source>
        <dbReference type="ARBA" id="ARBA00004496"/>
    </source>
</evidence>
<dbReference type="AlphaFoldDB" id="A0A914ZD47"/>
<name>A0A914ZD47_PARUN</name>
<keyword evidence="8" id="KW-1185">Reference proteome</keyword>
<feature type="coiled-coil region" evidence="5">
    <location>
        <begin position="34"/>
        <end position="79"/>
    </location>
</feature>
<dbReference type="SMART" id="SM00755">
    <property type="entry name" value="Grip"/>
    <property type="match status" value="1"/>
</dbReference>